<evidence type="ECO:0000313" key="17">
    <source>
        <dbReference type="EMBL" id="KAK6173363.1"/>
    </source>
</evidence>
<keyword evidence="8 14" id="KW-1015">Disulfide bond</keyword>
<evidence type="ECO:0000313" key="18">
    <source>
        <dbReference type="Proteomes" id="UP001347796"/>
    </source>
</evidence>
<dbReference type="SUPFAM" id="SSF56300">
    <property type="entry name" value="Metallo-dependent phosphatases"/>
    <property type="match status" value="1"/>
</dbReference>
<evidence type="ECO:0000259" key="16">
    <source>
        <dbReference type="PROSITE" id="PS50015"/>
    </source>
</evidence>
<feature type="binding site" evidence="13">
    <location>
        <position position="279"/>
    </location>
    <ligand>
        <name>Zn(2+)</name>
        <dbReference type="ChEBI" id="CHEBI:29105"/>
        <label>1</label>
    </ligand>
</feature>
<evidence type="ECO:0000256" key="1">
    <source>
        <dbReference type="ARBA" id="ARBA00004613"/>
    </source>
</evidence>
<dbReference type="PIRSF" id="PIRSF000948">
    <property type="entry name" value="Sphingomy_PDE"/>
    <property type="match status" value="1"/>
</dbReference>
<evidence type="ECO:0000256" key="14">
    <source>
        <dbReference type="PIRSR" id="PIRSR000948-2"/>
    </source>
</evidence>
<dbReference type="InterPro" id="IPR004843">
    <property type="entry name" value="Calcineurin-like_PHP"/>
</dbReference>
<comment type="caution">
    <text evidence="17">The sequence shown here is derived from an EMBL/GenBank/DDBJ whole genome shotgun (WGS) entry which is preliminary data.</text>
</comment>
<dbReference type="GO" id="GO:0016798">
    <property type="term" value="F:hydrolase activity, acting on glycosyl bonds"/>
    <property type="evidence" value="ECO:0007669"/>
    <property type="project" value="UniProtKB-KW"/>
</dbReference>
<dbReference type="SUPFAM" id="SSF47862">
    <property type="entry name" value="Saposin"/>
    <property type="match status" value="1"/>
</dbReference>
<keyword evidence="3" id="KW-0964">Secreted</keyword>
<keyword evidence="4 13" id="KW-0479">Metal-binding</keyword>
<proteinExistence type="inferred from homology"/>
<feature type="binding site" evidence="13">
    <location>
        <position position="279"/>
    </location>
    <ligand>
        <name>Zn(2+)</name>
        <dbReference type="ChEBI" id="CHEBI:29105"/>
        <label>2</label>
    </ligand>
</feature>
<accession>A0AAN8JF13</accession>
<dbReference type="FunFam" id="3.60.21.10:FF:000077">
    <property type="entry name" value="Sphingomyelin phosphodiesterase"/>
    <property type="match status" value="1"/>
</dbReference>
<dbReference type="Pfam" id="PF19272">
    <property type="entry name" value="ASMase_C"/>
    <property type="match status" value="1"/>
</dbReference>
<evidence type="ECO:0000256" key="9">
    <source>
        <dbReference type="ARBA" id="ARBA00023180"/>
    </source>
</evidence>
<feature type="disulfide bond" evidence="14">
    <location>
        <begin position="386"/>
        <end position="434"/>
    </location>
</feature>
<dbReference type="GO" id="GO:0005615">
    <property type="term" value="C:extracellular space"/>
    <property type="evidence" value="ECO:0007669"/>
    <property type="project" value="TreeGrafter"/>
</dbReference>
<evidence type="ECO:0000256" key="7">
    <source>
        <dbReference type="ARBA" id="ARBA00022833"/>
    </source>
</evidence>
<evidence type="ECO:0000256" key="4">
    <source>
        <dbReference type="ARBA" id="ARBA00022723"/>
    </source>
</evidence>
<keyword evidence="18" id="KW-1185">Reference proteome</keyword>
<evidence type="ECO:0000256" key="8">
    <source>
        <dbReference type="ARBA" id="ARBA00023157"/>
    </source>
</evidence>
<dbReference type="GO" id="GO:0005764">
    <property type="term" value="C:lysosome"/>
    <property type="evidence" value="ECO:0007669"/>
    <property type="project" value="TreeGrafter"/>
</dbReference>
<feature type="binding site" evidence="13">
    <location>
        <position position="462"/>
    </location>
    <ligand>
        <name>Zn(2+)</name>
        <dbReference type="ChEBI" id="CHEBI:29105"/>
        <label>1</label>
    </ligand>
</feature>
<evidence type="ECO:0000256" key="5">
    <source>
        <dbReference type="ARBA" id="ARBA00022729"/>
    </source>
</evidence>
<dbReference type="InterPro" id="IPR045473">
    <property type="entry name" value="ASM_C"/>
</dbReference>
<evidence type="ECO:0000256" key="6">
    <source>
        <dbReference type="ARBA" id="ARBA00022801"/>
    </source>
</evidence>
<reference evidence="17 18" key="1">
    <citation type="submission" date="2024-01" db="EMBL/GenBank/DDBJ databases">
        <title>The genome of the rayed Mediterranean limpet Patella caerulea (Linnaeus, 1758).</title>
        <authorList>
            <person name="Anh-Thu Weber A."/>
            <person name="Halstead-Nussloch G."/>
        </authorList>
    </citation>
    <scope>NUCLEOTIDE SEQUENCE [LARGE SCALE GENOMIC DNA]</scope>
    <source>
        <strain evidence="17">AATW-2023a</strain>
        <tissue evidence="17">Whole specimen</tissue>
    </source>
</reference>
<feature type="disulfide bond" evidence="14">
    <location>
        <begin position="227"/>
        <end position="250"/>
    </location>
</feature>
<feature type="binding site" evidence="13">
    <location>
        <position position="208"/>
    </location>
    <ligand>
        <name>Zn(2+)</name>
        <dbReference type="ChEBI" id="CHEBI:29105"/>
        <label>1</label>
    </ligand>
</feature>
<dbReference type="Gene3D" id="1.10.225.10">
    <property type="entry name" value="Saposin-like"/>
    <property type="match status" value="1"/>
</dbReference>
<dbReference type="Pfam" id="PF00149">
    <property type="entry name" value="Metallophos"/>
    <property type="match status" value="1"/>
</dbReference>
<feature type="disulfide bond" evidence="14">
    <location>
        <begin position="120"/>
        <end position="131"/>
    </location>
</feature>
<keyword evidence="10 12" id="KW-0326">Glycosidase</keyword>
<dbReference type="AlphaFoldDB" id="A0AAN8JF13"/>
<keyword evidence="5 15" id="KW-0732">Signal</keyword>
<dbReference type="PANTHER" id="PTHR10340:SF34">
    <property type="entry name" value="SPHINGOMYELIN PHOSPHODIESTERASE"/>
    <property type="match status" value="1"/>
</dbReference>
<evidence type="ECO:0000256" key="15">
    <source>
        <dbReference type="SAM" id="SignalP"/>
    </source>
</evidence>
<feature type="disulfide bond" evidence="14">
    <location>
        <begin position="92"/>
        <end position="157"/>
    </location>
</feature>
<dbReference type="GO" id="GO:0016020">
    <property type="term" value="C:membrane"/>
    <property type="evidence" value="ECO:0007669"/>
    <property type="project" value="GOC"/>
</dbReference>
<feature type="signal peptide" evidence="15">
    <location>
        <begin position="1"/>
        <end position="20"/>
    </location>
</feature>
<evidence type="ECO:0000256" key="11">
    <source>
        <dbReference type="ARBA" id="ARBA00047268"/>
    </source>
</evidence>
<dbReference type="InterPro" id="IPR029052">
    <property type="entry name" value="Metallo-depent_PP-like"/>
</dbReference>
<feature type="disulfide bond" evidence="14">
    <location>
        <begin position="585"/>
        <end position="589"/>
    </location>
</feature>
<dbReference type="GO" id="GO:0046513">
    <property type="term" value="P:ceramide biosynthetic process"/>
    <property type="evidence" value="ECO:0007669"/>
    <property type="project" value="TreeGrafter"/>
</dbReference>
<comment type="subcellular location">
    <subcellularLocation>
        <location evidence="1">Secreted</location>
    </subcellularLocation>
</comment>
<dbReference type="InterPro" id="IPR008139">
    <property type="entry name" value="SaposinB_dom"/>
</dbReference>
<dbReference type="CDD" id="cd00842">
    <property type="entry name" value="MPP_ASMase"/>
    <property type="match status" value="1"/>
</dbReference>
<dbReference type="GO" id="GO:0061750">
    <property type="term" value="F:acid sphingomyelin phosphodiesterase activity"/>
    <property type="evidence" value="ECO:0007669"/>
    <property type="project" value="TreeGrafter"/>
</dbReference>
<evidence type="ECO:0000256" key="3">
    <source>
        <dbReference type="ARBA" id="ARBA00022525"/>
    </source>
</evidence>
<evidence type="ECO:0000256" key="2">
    <source>
        <dbReference type="ARBA" id="ARBA00008234"/>
    </source>
</evidence>
<comment type="similarity">
    <text evidence="2 12">Belongs to the acid sphingomyelinase family.</text>
</comment>
<comment type="cofactor">
    <cofactor evidence="13">
        <name>Zn(2+)</name>
        <dbReference type="ChEBI" id="CHEBI:29105"/>
    </cofactor>
    <text evidence="13">Binds 2 Zn(2+) ions per subunit.</text>
</comment>
<keyword evidence="9" id="KW-0325">Glycoprotein</keyword>
<dbReference type="PANTHER" id="PTHR10340">
    <property type="entry name" value="SPHINGOMYELIN PHOSPHODIESTERASE"/>
    <property type="match status" value="1"/>
</dbReference>
<dbReference type="Proteomes" id="UP001347796">
    <property type="component" value="Unassembled WGS sequence"/>
</dbReference>
<name>A0AAN8JF13_PATCE</name>
<dbReference type="InterPro" id="IPR011160">
    <property type="entry name" value="Sphingomy_PDE"/>
</dbReference>
<comment type="catalytic activity">
    <reaction evidence="11">
        <text>a sphingomyelin + H2O = phosphocholine + an N-acylsphing-4-enine + H(+)</text>
        <dbReference type="Rhea" id="RHEA:19253"/>
        <dbReference type="ChEBI" id="CHEBI:15377"/>
        <dbReference type="ChEBI" id="CHEBI:15378"/>
        <dbReference type="ChEBI" id="CHEBI:17636"/>
        <dbReference type="ChEBI" id="CHEBI:52639"/>
        <dbReference type="ChEBI" id="CHEBI:295975"/>
        <dbReference type="EC" id="3.1.4.12"/>
    </reaction>
    <physiologicalReaction direction="left-to-right" evidence="11">
        <dbReference type="Rhea" id="RHEA:19254"/>
    </physiologicalReaction>
</comment>
<feature type="binding site" evidence="13">
    <location>
        <position position="460"/>
    </location>
    <ligand>
        <name>Zn(2+)</name>
        <dbReference type="ChEBI" id="CHEBI:29105"/>
        <label>2</label>
    </ligand>
</feature>
<evidence type="ECO:0000256" key="13">
    <source>
        <dbReference type="PIRSR" id="PIRSR000948-1"/>
    </source>
</evidence>
<evidence type="ECO:0000256" key="10">
    <source>
        <dbReference type="ARBA" id="ARBA00023295"/>
    </source>
</evidence>
<protein>
    <recommendedName>
        <fullName evidence="12">Sphingomyelin phosphodiesterase</fullName>
    </recommendedName>
</protein>
<feature type="binding site" evidence="13">
    <location>
        <position position="426"/>
    </location>
    <ligand>
        <name>Zn(2+)</name>
        <dbReference type="ChEBI" id="CHEBI:29105"/>
        <label>2</label>
    </ligand>
</feature>
<dbReference type="InterPro" id="IPR011001">
    <property type="entry name" value="Saposin-like"/>
</dbReference>
<gene>
    <name evidence="17" type="ORF">SNE40_016831</name>
</gene>
<dbReference type="PROSITE" id="PS50015">
    <property type="entry name" value="SAP_B"/>
    <property type="match status" value="1"/>
</dbReference>
<dbReference type="InterPro" id="IPR041805">
    <property type="entry name" value="ASMase/PPN1_MPP"/>
</dbReference>
<feature type="disulfide bond" evidence="14">
    <location>
        <begin position="221"/>
        <end position="226"/>
    </location>
</feature>
<dbReference type="Gene3D" id="3.60.21.10">
    <property type="match status" value="1"/>
</dbReference>
<keyword evidence="6 12" id="KW-0378">Hydrolase</keyword>
<feature type="domain" description="Saposin B-type" evidence="16">
    <location>
        <begin position="85"/>
        <end position="168"/>
    </location>
</feature>
<dbReference type="EMBL" id="JAZGQO010000011">
    <property type="protein sequence ID" value="KAK6173363.1"/>
    <property type="molecule type" value="Genomic_DNA"/>
</dbReference>
<dbReference type="GO" id="GO:0046872">
    <property type="term" value="F:metal ion binding"/>
    <property type="evidence" value="ECO:0007669"/>
    <property type="project" value="UniProtKB-KW"/>
</dbReference>
<keyword evidence="7 13" id="KW-0862">Zinc</keyword>
<evidence type="ECO:0000256" key="12">
    <source>
        <dbReference type="PIRNR" id="PIRNR000948"/>
    </source>
</evidence>
<sequence length="610" mass="69605">MLILGLLLLLSGCWIEDGGAHVLRYNINSNPARSNHDSLIQLSYQNKLVSTFHQVRGTQHKKDKPLAHGDLLKFVNNPITRALLSTFGCTFCKVSVGLLQELVAESSSEEDIRIQIERLCIYLGIEDAKVCEGLSHEFKTEVLTVFDQLILGPKEVCAVLVENCGTPYNPLDDWNITLSNITKPPVVPPKHPKAGSPTLRVLQLSDIHLDMFYNVGTNAECNEPLCCRPPDGQPAKGVPGAGEWGDYRNCDTPLWTLDNMFQHLVNISDQFDFVLWTGDLPPHNVWNQTRSDQLSILETLTAKFKKYLPKKMIFSAVGNHESSPVNSFPPPFINGNESIDWLYQALAEDWTTWLPNSTIATIKQGGFYEVSPYPGYRIISINTNYCNNQNWWLLLNTSDPAGQLKWLIGVLQQAENNHEKVHIIGHIPPGESDCLRAWSWNYYKIVNRYESTIVGQFFGHTHRDHFEVFYDEKDFKRPTGVAYICPSVTTFSQLNPAFRIYTIDGNYTGSSWAILDHETYIMNLTSANLYNKPEWKLEYSAKKDYGMPSLFPVDWNNLIDEMATNNTLLYQFYRYYYKFRTDGSCDETCRKNVLCSLRSARSHDKNLCIY</sequence>
<feature type="chain" id="PRO_5042915834" description="Sphingomyelin phosphodiesterase" evidence="15">
    <location>
        <begin position="21"/>
        <end position="610"/>
    </location>
</feature>
<feature type="binding site" evidence="13">
    <location>
        <position position="319"/>
    </location>
    <ligand>
        <name>Zn(2+)</name>
        <dbReference type="ChEBI" id="CHEBI:29105"/>
        <label>2</label>
    </ligand>
</feature>
<dbReference type="SMART" id="SM00741">
    <property type="entry name" value="SapB"/>
    <property type="match status" value="1"/>
</dbReference>
<feature type="disulfide bond" evidence="14">
    <location>
        <begin position="89"/>
        <end position="164"/>
    </location>
</feature>
<dbReference type="GO" id="GO:0006685">
    <property type="term" value="P:sphingomyelin catabolic process"/>
    <property type="evidence" value="ECO:0007669"/>
    <property type="project" value="UniProtKB-UniRule"/>
</dbReference>
<comment type="function">
    <text evidence="12">Converts sphingomyelin to ceramide.</text>
</comment>
<organism evidence="17 18">
    <name type="scientific">Patella caerulea</name>
    <name type="common">Rayed Mediterranean limpet</name>
    <dbReference type="NCBI Taxonomy" id="87958"/>
    <lineage>
        <taxon>Eukaryota</taxon>
        <taxon>Metazoa</taxon>
        <taxon>Spiralia</taxon>
        <taxon>Lophotrochozoa</taxon>
        <taxon>Mollusca</taxon>
        <taxon>Gastropoda</taxon>
        <taxon>Patellogastropoda</taxon>
        <taxon>Patelloidea</taxon>
        <taxon>Patellidae</taxon>
        <taxon>Patella</taxon>
    </lineage>
</organism>
<feature type="binding site" evidence="13">
    <location>
        <position position="206"/>
    </location>
    <ligand>
        <name>Zn(2+)</name>
        <dbReference type="ChEBI" id="CHEBI:29105"/>
        <label>1</label>
    </ligand>
</feature>